<name>A0AAV1VR04_LUPLU</name>
<evidence type="ECO:0000256" key="1">
    <source>
        <dbReference type="SAM" id="MobiDB-lite"/>
    </source>
</evidence>
<keyword evidence="3" id="KW-1185">Reference proteome</keyword>
<feature type="region of interest" description="Disordered" evidence="1">
    <location>
        <begin position="1"/>
        <end position="22"/>
    </location>
</feature>
<evidence type="ECO:0000313" key="2">
    <source>
        <dbReference type="EMBL" id="CAL0299243.1"/>
    </source>
</evidence>
<protein>
    <submittedName>
        <fullName evidence="2">Uncharacterized protein</fullName>
    </submittedName>
</protein>
<dbReference type="AlphaFoldDB" id="A0AAV1VR04"/>
<evidence type="ECO:0000313" key="3">
    <source>
        <dbReference type="Proteomes" id="UP001497480"/>
    </source>
</evidence>
<dbReference type="EMBL" id="CAXHTB010000001">
    <property type="protein sequence ID" value="CAL0299243.1"/>
    <property type="molecule type" value="Genomic_DNA"/>
</dbReference>
<gene>
    <name evidence="2" type="ORF">LLUT_LOCUS303</name>
</gene>
<organism evidence="2 3">
    <name type="scientific">Lupinus luteus</name>
    <name type="common">European yellow lupine</name>
    <dbReference type="NCBI Taxonomy" id="3873"/>
    <lineage>
        <taxon>Eukaryota</taxon>
        <taxon>Viridiplantae</taxon>
        <taxon>Streptophyta</taxon>
        <taxon>Embryophyta</taxon>
        <taxon>Tracheophyta</taxon>
        <taxon>Spermatophyta</taxon>
        <taxon>Magnoliopsida</taxon>
        <taxon>eudicotyledons</taxon>
        <taxon>Gunneridae</taxon>
        <taxon>Pentapetalae</taxon>
        <taxon>rosids</taxon>
        <taxon>fabids</taxon>
        <taxon>Fabales</taxon>
        <taxon>Fabaceae</taxon>
        <taxon>Papilionoideae</taxon>
        <taxon>50 kb inversion clade</taxon>
        <taxon>genistoids sensu lato</taxon>
        <taxon>core genistoids</taxon>
        <taxon>Genisteae</taxon>
        <taxon>Lupinus</taxon>
    </lineage>
</organism>
<reference evidence="2 3" key="1">
    <citation type="submission" date="2024-03" db="EMBL/GenBank/DDBJ databases">
        <authorList>
            <person name="Martinez-Hernandez J."/>
        </authorList>
    </citation>
    <scope>NUCLEOTIDE SEQUENCE [LARGE SCALE GENOMIC DNA]</scope>
</reference>
<sequence length="225" mass="23952">MVQQDDLSQSKSKASMAGDSGDNFNVVKEQVVVHPPPLMANNNAISKVDPKVVGSEGLHGEWLVVTRKKRNGKSGKGINVKGGKLPMGAATKNNVGAIHKADTFPMFSNSQGGEKEVMNDTLITKKRLRIGTNDGTIKEGVLMIGIMGGTDSLNSKTVTMESGKTNMGLDAHGVKEVFPCKAHNNFQNDNAKVDIFAQATNETLLGEVSGNLRVNDDGDSSMDCH</sequence>
<comment type="caution">
    <text evidence="2">The sequence shown here is derived from an EMBL/GenBank/DDBJ whole genome shotgun (WGS) entry which is preliminary data.</text>
</comment>
<proteinExistence type="predicted"/>
<dbReference type="Proteomes" id="UP001497480">
    <property type="component" value="Unassembled WGS sequence"/>
</dbReference>
<accession>A0AAV1VR04</accession>
<feature type="compositionally biased region" description="Polar residues" evidence="1">
    <location>
        <begin position="1"/>
        <end position="13"/>
    </location>
</feature>